<sequence length="334" mass="37359">MEPFQLEEWGSFWTVDLQGERLFAAYAEVGHLWESSIDTDLTKSGRLSRVLIDEVEDRVFTSGMPLELEEGYELAIQSIDLDGNKVFVQLMRGGAVVDSAVVEPSREGADLDDRTYTYSVDLGGAEEDVVIIAVHFKNSFRGADRDLATVDGIWQISDTPIEIGEGEVRVPQWRNFERDDWGHFYTLESDGEDYFAAYADDGCLYDVSKEPDLVNHNLLSRIIYDDGQERTFTSGTSLELEEGYELAIESIDLDGNKVYVELLKDGRVVDAEIINAGVLGAAAEEKTYTYTRDMGEAEDVVTIAVHFERSFRGADQDLATIDGIWQISETPISV</sequence>
<dbReference type="Pfam" id="PF07752">
    <property type="entry name" value="S-layer"/>
    <property type="match status" value="2"/>
</dbReference>
<gene>
    <name evidence="2" type="ordered locus">Mhar_1021</name>
</gene>
<dbReference type="GeneID" id="12510190"/>
<evidence type="ECO:0000313" key="3">
    <source>
        <dbReference type="Proteomes" id="UP000005877"/>
    </source>
</evidence>
<dbReference type="KEGG" id="mhi:Mhar_1021"/>
<dbReference type="HOGENOM" id="CLU_830575_0_0_2"/>
<protein>
    <submittedName>
        <fullName evidence="2">S-layer-related duplication domain protein</fullName>
    </submittedName>
</protein>
<name>G7WM15_METH6</name>
<evidence type="ECO:0000313" key="2">
    <source>
        <dbReference type="EMBL" id="AET64390.1"/>
    </source>
</evidence>
<dbReference type="OrthoDB" id="151323at2157"/>
<feature type="domain" description="S-layer family duplication" evidence="1">
    <location>
        <begin position="172"/>
        <end position="334"/>
    </location>
</feature>
<proteinExistence type="predicted"/>
<dbReference type="Proteomes" id="UP000005877">
    <property type="component" value="Chromosome"/>
</dbReference>
<dbReference type="EMBL" id="CP003117">
    <property type="protein sequence ID" value="AET64390.1"/>
    <property type="molecule type" value="Genomic_DNA"/>
</dbReference>
<evidence type="ECO:0000259" key="1">
    <source>
        <dbReference type="Pfam" id="PF07752"/>
    </source>
</evidence>
<accession>G7WM15</accession>
<dbReference type="InterPro" id="IPR006457">
    <property type="entry name" value="S_layer-rel_Mac"/>
</dbReference>
<feature type="domain" description="S-layer family duplication" evidence="1">
    <location>
        <begin position="3"/>
        <end position="167"/>
    </location>
</feature>
<keyword evidence="3" id="KW-1185">Reference proteome</keyword>
<dbReference type="PATRIC" id="fig|1110509.7.peg.1138"/>
<dbReference type="RefSeq" id="WP_014586575.1">
    <property type="nucleotide sequence ID" value="NC_017527.1"/>
</dbReference>
<dbReference type="AlphaFoldDB" id="G7WM15"/>
<organism evidence="2 3">
    <name type="scientific">Methanothrix harundinacea (strain 6Ac)</name>
    <name type="common">Methanosaeta harundinacea</name>
    <dbReference type="NCBI Taxonomy" id="1110509"/>
    <lineage>
        <taxon>Archaea</taxon>
        <taxon>Methanobacteriati</taxon>
        <taxon>Methanobacteriota</taxon>
        <taxon>Stenosarchaea group</taxon>
        <taxon>Methanomicrobia</taxon>
        <taxon>Methanotrichales</taxon>
        <taxon>Methanotrichaceae</taxon>
        <taxon>Methanothrix</taxon>
    </lineage>
</organism>
<dbReference type="Gene3D" id="2.60.98.40">
    <property type="match status" value="2"/>
</dbReference>
<reference evidence="2 3" key="1">
    <citation type="journal article" date="2012" name="PLoS ONE">
        <title>The genome characteristics and predicted function of methyl-group oxidation pathway in the obligate aceticlastic methanogens, Methanosaeta spp.</title>
        <authorList>
            <person name="Zhu J."/>
            <person name="Zheng H."/>
            <person name="Ai G."/>
            <person name="Zhang G."/>
            <person name="Liu D."/>
            <person name="Liu X."/>
            <person name="Dong X."/>
        </authorList>
    </citation>
    <scope>NUCLEOTIDE SEQUENCE [LARGE SCALE GENOMIC DNA]</scope>
    <source>
        <strain evidence="2 3">6Ac</strain>
    </source>
</reference>